<dbReference type="HOGENOM" id="CLU_3102816_0_0_6"/>
<proteinExistence type="predicted"/>
<dbReference type="AlphaFoldDB" id="I3V1J9"/>
<sequence length="51" mass="5576">MHKGYSWIWATATRRGGTAWPPACGLHRERSAGGPPARLPCRCVKRWAASG</sequence>
<organism evidence="1 2">
    <name type="scientific">Pseudomonas putida ND6</name>
    <dbReference type="NCBI Taxonomy" id="231023"/>
    <lineage>
        <taxon>Bacteria</taxon>
        <taxon>Pseudomonadati</taxon>
        <taxon>Pseudomonadota</taxon>
        <taxon>Gammaproteobacteria</taxon>
        <taxon>Pseudomonadales</taxon>
        <taxon>Pseudomonadaceae</taxon>
        <taxon>Pseudomonas</taxon>
    </lineage>
</organism>
<dbReference type="Proteomes" id="UP000005268">
    <property type="component" value="Chromosome"/>
</dbReference>
<dbReference type="KEGG" id="ppi:YSA_08977"/>
<accession>I3V1J9</accession>
<name>I3V1J9_PSEPU</name>
<protein>
    <submittedName>
        <fullName evidence="1">Uncharacterized protein</fullName>
    </submittedName>
</protein>
<reference evidence="1 2" key="1">
    <citation type="journal article" date="2012" name="J. Bacteriol.">
        <title>Complete Genome Sequence of the Naphthalene-Degrading Pseudomonas putida Strain ND6.</title>
        <authorList>
            <person name="Li S."/>
            <person name="Zhao H."/>
            <person name="Li Y."/>
            <person name="Niu S."/>
            <person name="Cai B."/>
        </authorList>
    </citation>
    <scope>NUCLEOTIDE SEQUENCE [LARGE SCALE GENOMIC DNA]</scope>
    <source>
        <strain evidence="1 2">ND6</strain>
    </source>
</reference>
<dbReference type="PATRIC" id="fig|231023.4.peg.4307"/>
<gene>
    <name evidence="1" type="ORF">YSA_08977</name>
</gene>
<evidence type="ECO:0000313" key="1">
    <source>
        <dbReference type="EMBL" id="AFK71620.1"/>
    </source>
</evidence>
<dbReference type="EMBL" id="CP003588">
    <property type="protein sequence ID" value="AFK71620.1"/>
    <property type="molecule type" value="Genomic_DNA"/>
</dbReference>
<evidence type="ECO:0000313" key="2">
    <source>
        <dbReference type="Proteomes" id="UP000005268"/>
    </source>
</evidence>